<evidence type="ECO:0000256" key="4">
    <source>
        <dbReference type="SAM" id="MobiDB-lite"/>
    </source>
</evidence>
<gene>
    <name evidence="7" type="ORF">NAV_LOCUS404</name>
</gene>
<evidence type="ECO:0000313" key="7">
    <source>
        <dbReference type="EMBL" id="VBB25574.1"/>
    </source>
</evidence>
<dbReference type="GO" id="GO:0046872">
    <property type="term" value="F:metal ion binding"/>
    <property type="evidence" value="ECO:0007669"/>
    <property type="project" value="UniProtKB-KW"/>
</dbReference>
<name>A0A498S2C2_ACAVI</name>
<evidence type="ECO:0000256" key="2">
    <source>
        <dbReference type="ARBA" id="ARBA00023008"/>
    </source>
</evidence>
<dbReference type="AlphaFoldDB" id="A0A498S2C2"/>
<evidence type="ECO:0000313" key="8">
    <source>
        <dbReference type="Proteomes" id="UP000276991"/>
    </source>
</evidence>
<feature type="disulfide bond" evidence="3">
    <location>
        <begin position="747"/>
        <end position="781"/>
    </location>
</feature>
<dbReference type="Pfam" id="PF00264">
    <property type="entry name" value="Tyrosinase"/>
    <property type="match status" value="1"/>
</dbReference>
<dbReference type="PROSITE" id="PS00498">
    <property type="entry name" value="TYROSINASE_2"/>
    <property type="match status" value="1"/>
</dbReference>
<comment type="caution">
    <text evidence="3">Lacks conserved residue(s) required for the propagation of feature annotation.</text>
</comment>
<sequence>MHIPLLITVFTLLEYSTGIQYTVRLTFCDRAPNSALQIVCSELKKWDTAVRQHHSTSMNDSRSSWNSQTIWSTSRSRWTNTFQNWTSWSSWSSTRTIPSQGVQYSPIQIRDKSPFIISHYANLPAALKSNFTANTYNSKEPKRMALEIQYEISSLPKQTGPIRTRTGQMTNVNTHSPRTISLLSLSPKFNQRQQMLKNNDKNGVQRPPLTDTIKKDLYRMEQDTVGPPGQQRPSNLIRKQSTTPSSSSSVISSVQPLSIRISNRSTDPSIIPITAQGSRQFKRNQANMITPPQRILTTDRRMKALACMDLNCLCPFFNGSLRNLECFLSNGKKLSLAIRKEYRQLNAEERERFHNALNQLKQSGYYDEIAQWHSNPELSGGAHSGPAFLPWHREYIKRLEIALRLIDPDISLPYWDSTLENAIPESTDTILFSKELMGENDKNGNIINGFVSHWTASEERHITRLPRQEGRPLNENDIQAVMRHSNVIGVLAYTAPQSGCKYAMDWTSLEYSHANALVWIGGDMFHQTTSANDPLFFLHHAFVDSIWEYWRQHRQNRDARSKSYPPDLPECSSENHFAQNLMRPFEPLRNIDGISNNYNERLYRYAPRPVCHGGQDKECGSEFLFCDLSHGYARCSTKIRLSGNCDGYTHQENPCYNGFCLSGRCMRSASADQNGKKRTRSVEDIIVEPTEAIITTNIEKEQCYNSHECCSVWADKGECKTNEKVMVDWCPVSCHKCIPQYNIASECSDRHLLCPVWATQDECHKNQFWMDENCRLSCQRCDELRADICR</sequence>
<dbReference type="PANTHER" id="PTHR11474">
    <property type="entry name" value="TYROSINASE FAMILY MEMBER"/>
    <property type="match status" value="1"/>
</dbReference>
<dbReference type="InterPro" id="IPR003582">
    <property type="entry name" value="ShKT_dom"/>
</dbReference>
<evidence type="ECO:0000256" key="3">
    <source>
        <dbReference type="PROSITE-ProRule" id="PRU01005"/>
    </source>
</evidence>
<keyword evidence="1" id="KW-0479">Metal-binding</keyword>
<keyword evidence="2" id="KW-0186">Copper</keyword>
<organism evidence="7 8">
    <name type="scientific">Acanthocheilonema viteae</name>
    <name type="common">Filarial nematode worm</name>
    <name type="synonym">Dipetalonema viteae</name>
    <dbReference type="NCBI Taxonomy" id="6277"/>
    <lineage>
        <taxon>Eukaryota</taxon>
        <taxon>Metazoa</taxon>
        <taxon>Ecdysozoa</taxon>
        <taxon>Nematoda</taxon>
        <taxon>Chromadorea</taxon>
        <taxon>Rhabditida</taxon>
        <taxon>Spirurina</taxon>
        <taxon>Spiruromorpha</taxon>
        <taxon>Filarioidea</taxon>
        <taxon>Onchocercidae</taxon>
        <taxon>Acanthocheilonema</taxon>
    </lineage>
</organism>
<dbReference type="Proteomes" id="UP000276991">
    <property type="component" value="Unassembled WGS sequence"/>
</dbReference>
<dbReference type="STRING" id="6277.A0A498S2C2"/>
<dbReference type="Pfam" id="PF01549">
    <property type="entry name" value="ShK"/>
    <property type="match status" value="2"/>
</dbReference>
<dbReference type="SUPFAM" id="SSF48056">
    <property type="entry name" value="Di-copper centre-containing domain"/>
    <property type="match status" value="1"/>
</dbReference>
<reference evidence="7 8" key="1">
    <citation type="submission" date="2018-08" db="EMBL/GenBank/DDBJ databases">
        <authorList>
            <person name="Laetsch R D."/>
            <person name="Stevens L."/>
            <person name="Kumar S."/>
            <person name="Blaxter L. M."/>
        </authorList>
    </citation>
    <scope>NUCLEOTIDE SEQUENCE [LARGE SCALE GENOMIC DNA]</scope>
</reference>
<feature type="chain" id="PRO_5019819179" description="ShKT domain-containing protein" evidence="5">
    <location>
        <begin position="19"/>
        <end position="790"/>
    </location>
</feature>
<dbReference type="OrthoDB" id="6132182at2759"/>
<dbReference type="InterPro" id="IPR008922">
    <property type="entry name" value="Di-copper_centre_dom_sf"/>
</dbReference>
<evidence type="ECO:0000259" key="6">
    <source>
        <dbReference type="PROSITE" id="PS51670"/>
    </source>
</evidence>
<keyword evidence="3" id="KW-1015">Disulfide bond</keyword>
<feature type="disulfide bond" evidence="3">
    <location>
        <begin position="703"/>
        <end position="737"/>
    </location>
</feature>
<evidence type="ECO:0000256" key="1">
    <source>
        <dbReference type="ARBA" id="ARBA00022723"/>
    </source>
</evidence>
<dbReference type="GO" id="GO:0016491">
    <property type="term" value="F:oxidoreductase activity"/>
    <property type="evidence" value="ECO:0007669"/>
    <property type="project" value="InterPro"/>
</dbReference>
<dbReference type="PROSITE" id="PS51670">
    <property type="entry name" value="SHKT"/>
    <property type="match status" value="2"/>
</dbReference>
<dbReference type="PRINTS" id="PR00092">
    <property type="entry name" value="TYROSINASE"/>
</dbReference>
<dbReference type="Gene3D" id="1.10.1280.10">
    <property type="entry name" value="Di-copper center containing domain from catechol oxidase"/>
    <property type="match status" value="1"/>
</dbReference>
<feature type="domain" description="ShKT" evidence="6">
    <location>
        <begin position="703"/>
        <end position="737"/>
    </location>
</feature>
<dbReference type="EMBL" id="UPTC01000024">
    <property type="protein sequence ID" value="VBB25574.1"/>
    <property type="molecule type" value="Genomic_DNA"/>
</dbReference>
<proteinExistence type="predicted"/>
<dbReference type="PANTHER" id="PTHR11474:SF126">
    <property type="entry name" value="TYROSINASE-LIKE PROTEIN TYR-1-RELATED"/>
    <property type="match status" value="1"/>
</dbReference>
<feature type="signal peptide" evidence="5">
    <location>
        <begin position="1"/>
        <end position="18"/>
    </location>
</feature>
<feature type="domain" description="ShKT" evidence="6">
    <location>
        <begin position="747"/>
        <end position="781"/>
    </location>
</feature>
<dbReference type="InterPro" id="IPR002227">
    <property type="entry name" value="Tyrosinase_Cu-bd"/>
</dbReference>
<feature type="compositionally biased region" description="Low complexity" evidence="4">
    <location>
        <begin position="240"/>
        <end position="255"/>
    </location>
</feature>
<keyword evidence="8" id="KW-1185">Reference proteome</keyword>
<dbReference type="InterPro" id="IPR050316">
    <property type="entry name" value="Tyrosinase/Hemocyanin"/>
</dbReference>
<protein>
    <recommendedName>
        <fullName evidence="6">ShKT domain-containing protein</fullName>
    </recommendedName>
</protein>
<feature type="region of interest" description="Disordered" evidence="4">
    <location>
        <begin position="223"/>
        <end position="255"/>
    </location>
</feature>
<accession>A0A498S2C2</accession>
<dbReference type="SMART" id="SM00254">
    <property type="entry name" value="ShKT"/>
    <property type="match status" value="2"/>
</dbReference>
<evidence type="ECO:0000256" key="5">
    <source>
        <dbReference type="SAM" id="SignalP"/>
    </source>
</evidence>
<keyword evidence="5" id="KW-0732">Signal</keyword>